<evidence type="ECO:0000313" key="2">
    <source>
        <dbReference type="Proteomes" id="UP000474024"/>
    </source>
</evidence>
<dbReference type="EMBL" id="VUNI01000021">
    <property type="protein sequence ID" value="MST75563.1"/>
    <property type="molecule type" value="Genomic_DNA"/>
</dbReference>
<dbReference type="AlphaFoldDB" id="A0A6L5YSK9"/>
<organism evidence="1 2">
    <name type="scientific">Roseburia porci</name>
    <dbReference type="NCBI Taxonomy" id="2605790"/>
    <lineage>
        <taxon>Bacteria</taxon>
        <taxon>Bacillati</taxon>
        <taxon>Bacillota</taxon>
        <taxon>Clostridia</taxon>
        <taxon>Lachnospirales</taxon>
        <taxon>Lachnospiraceae</taxon>
        <taxon>Roseburia</taxon>
    </lineage>
</organism>
<gene>
    <name evidence="1" type="ORF">FYJ75_11135</name>
</gene>
<keyword evidence="2" id="KW-1185">Reference proteome</keyword>
<accession>A0A6L5YSK9</accession>
<dbReference type="InterPro" id="IPR025906">
    <property type="entry name" value="YjfB_motility"/>
</dbReference>
<name>A0A6L5YSK9_9FIRM</name>
<dbReference type="RefSeq" id="WP_154430531.1">
    <property type="nucleotide sequence ID" value="NZ_VUNI01000021.1"/>
</dbReference>
<sequence>MDFYGIDTALSAVQANPSTNTLSGAVSMQLLADSLDTSEQMGNSMVKMMENSVTPYLGSNIDTYV</sequence>
<dbReference type="Proteomes" id="UP000474024">
    <property type="component" value="Unassembled WGS sequence"/>
</dbReference>
<protein>
    <submittedName>
        <fullName evidence="1">Putative motility protein</fullName>
    </submittedName>
</protein>
<evidence type="ECO:0000313" key="1">
    <source>
        <dbReference type="EMBL" id="MST75563.1"/>
    </source>
</evidence>
<comment type="caution">
    <text evidence="1">The sequence shown here is derived from an EMBL/GenBank/DDBJ whole genome shotgun (WGS) entry which is preliminary data.</text>
</comment>
<dbReference type="Pfam" id="PF14070">
    <property type="entry name" value="YjfB_motility"/>
    <property type="match status" value="1"/>
</dbReference>
<proteinExistence type="predicted"/>
<reference evidence="1 2" key="1">
    <citation type="submission" date="2019-08" db="EMBL/GenBank/DDBJ databases">
        <title>In-depth cultivation of the pig gut microbiome towards novel bacterial diversity and tailored functional studies.</title>
        <authorList>
            <person name="Wylensek D."/>
            <person name="Hitch T.C.A."/>
            <person name="Clavel T."/>
        </authorList>
    </citation>
    <scope>NUCLEOTIDE SEQUENCE [LARGE SCALE GENOMIC DNA]</scope>
    <source>
        <strain evidence="1 2">MUC/MUC-530-WT-4D</strain>
    </source>
</reference>